<dbReference type="EMBL" id="OZ021738">
    <property type="protein sequence ID" value="CAK9321159.1"/>
    <property type="molecule type" value="Genomic_DNA"/>
</dbReference>
<evidence type="ECO:0000256" key="2">
    <source>
        <dbReference type="SAM" id="MobiDB-lite"/>
    </source>
</evidence>
<organism evidence="3 4">
    <name type="scientific">Citrullus colocynthis</name>
    <name type="common">colocynth</name>
    <dbReference type="NCBI Taxonomy" id="252529"/>
    <lineage>
        <taxon>Eukaryota</taxon>
        <taxon>Viridiplantae</taxon>
        <taxon>Streptophyta</taxon>
        <taxon>Embryophyta</taxon>
        <taxon>Tracheophyta</taxon>
        <taxon>Spermatophyta</taxon>
        <taxon>Magnoliopsida</taxon>
        <taxon>eudicotyledons</taxon>
        <taxon>Gunneridae</taxon>
        <taxon>Pentapetalae</taxon>
        <taxon>rosids</taxon>
        <taxon>fabids</taxon>
        <taxon>Cucurbitales</taxon>
        <taxon>Cucurbitaceae</taxon>
        <taxon>Benincaseae</taxon>
        <taxon>Citrullus</taxon>
    </lineage>
</organism>
<protein>
    <submittedName>
        <fullName evidence="3">Uncharacterized protein</fullName>
    </submittedName>
</protein>
<evidence type="ECO:0000313" key="3">
    <source>
        <dbReference type="EMBL" id="CAK9321159.1"/>
    </source>
</evidence>
<sequence>MILHEFSEHDDLDADQLETLATFNRLIQGSHDYFLEDSFYSQHHINEDEDILFRFTELSVVSDTETNTELNDCSTPVDKESYGGSEHNIEEGNQEHLLEDALHSPHAIKEDEEDIPLRLAEVSVLSDPELETEQDDHLPQVLDARRTAAEKDSRGGFKHKIGKENQAYVLQDPTYLQNDIKEEEDILRWLESEGEFTTEQKKEDEDLRRRLNESVMKLAYKESDGGFKQRMEEAIQKKVHEKASHSPDNIKGAEDPLIQFMESILAAVKAGENKEQKDLHRDSKCHRRVPDNGTDRGCKHRIEEKKQKYLNKDALCFPYCINEDEDLIVQFLVSVLEAVNAGKKEQKDVHGDLKGGLKQKMTTEKVDNPFDLDSLQDLEEIVLKLYEFIDHIIPMLKDAQKVRLELEDKLKFLQKVNDLLLTSSKIVNKLMNELERMKNDEKNHGKTQDIPEILIQLVELNAHLVERWFPHAIGFMVNNKCAKNELADCVKALNRSREDFGDYPDQNQGTDRRQQEKWF</sequence>
<gene>
    <name evidence="3" type="ORF">CITCOLO1_LOCUS13226</name>
</gene>
<keyword evidence="1" id="KW-0175">Coiled coil</keyword>
<evidence type="ECO:0000313" key="4">
    <source>
        <dbReference type="Proteomes" id="UP001642487"/>
    </source>
</evidence>
<proteinExistence type="predicted"/>
<name>A0ABP0YLA3_9ROSI</name>
<accession>A0ABP0YLA3</accession>
<dbReference type="Proteomes" id="UP001642487">
    <property type="component" value="Chromosome 4"/>
</dbReference>
<evidence type="ECO:0000256" key="1">
    <source>
        <dbReference type="SAM" id="Coils"/>
    </source>
</evidence>
<feature type="compositionally biased region" description="Basic and acidic residues" evidence="2">
    <location>
        <begin position="510"/>
        <end position="519"/>
    </location>
</feature>
<feature type="coiled-coil region" evidence="1">
    <location>
        <begin position="396"/>
        <end position="447"/>
    </location>
</feature>
<keyword evidence="4" id="KW-1185">Reference proteome</keyword>
<feature type="region of interest" description="Disordered" evidence="2">
    <location>
        <begin position="500"/>
        <end position="519"/>
    </location>
</feature>
<reference evidence="3 4" key="1">
    <citation type="submission" date="2024-03" db="EMBL/GenBank/DDBJ databases">
        <authorList>
            <person name="Gkanogiannis A."/>
            <person name="Becerra Lopez-Lavalle L."/>
        </authorList>
    </citation>
    <scope>NUCLEOTIDE SEQUENCE [LARGE SCALE GENOMIC DNA]</scope>
</reference>